<dbReference type="Pfam" id="PF01451">
    <property type="entry name" value="LMWPc"/>
    <property type="match status" value="1"/>
</dbReference>
<dbReference type="Proteomes" id="UP000000422">
    <property type="component" value="Chromosome"/>
</dbReference>
<dbReference type="SMART" id="SM00226">
    <property type="entry name" value="LMWPc"/>
    <property type="match status" value="1"/>
</dbReference>
<evidence type="ECO:0000313" key="3">
    <source>
        <dbReference type="EMBL" id="CAE09869.1"/>
    </source>
</evidence>
<dbReference type="eggNOG" id="COG0394">
    <property type="taxonomic scope" value="Bacteria"/>
</dbReference>
<gene>
    <name evidence="3" type="primary">ARSC</name>
    <name evidence="3" type="ordered locus">WS0753</name>
</gene>
<dbReference type="KEGG" id="wsu:WS0753"/>
<dbReference type="CDD" id="cd16345">
    <property type="entry name" value="LMWP_ArsC"/>
    <property type="match status" value="1"/>
</dbReference>
<dbReference type="GO" id="GO:0046685">
    <property type="term" value="P:response to arsenic-containing substance"/>
    <property type="evidence" value="ECO:0007669"/>
    <property type="project" value="UniProtKB-KW"/>
</dbReference>
<dbReference type="STRING" id="273121.WS0753"/>
<dbReference type="RefSeq" id="WP_011138666.1">
    <property type="nucleotide sequence ID" value="NC_005090.1"/>
</dbReference>
<dbReference type="AlphaFoldDB" id="Q7MS57"/>
<dbReference type="PANTHER" id="PTHR43428">
    <property type="entry name" value="ARSENATE REDUCTASE"/>
    <property type="match status" value="1"/>
</dbReference>
<dbReference type="InterPro" id="IPR036196">
    <property type="entry name" value="Ptyr_pPase_sf"/>
</dbReference>
<dbReference type="Gene3D" id="3.40.50.2300">
    <property type="match status" value="1"/>
</dbReference>
<reference evidence="3 4" key="1">
    <citation type="journal article" date="2003" name="Proc. Natl. Acad. Sci. U.S.A.">
        <title>Complete genome sequence and analysis of Wolinella succinogenes.</title>
        <authorList>
            <person name="Baar C."/>
            <person name="Eppinger M."/>
            <person name="Raddatz G."/>
            <person name="Simon JM."/>
            <person name="Lanz C."/>
            <person name="Klimmek O."/>
            <person name="Nandakumar R."/>
            <person name="Gross R."/>
            <person name="Rosinus A."/>
            <person name="Keller H."/>
            <person name="Jagtap P."/>
            <person name="Linke B."/>
            <person name="Meyer F."/>
            <person name="Lederer H."/>
            <person name="Schuster S.C."/>
        </authorList>
    </citation>
    <scope>NUCLEOTIDE SEQUENCE [LARGE SCALE GENOMIC DNA]</scope>
    <source>
        <strain evidence="4">ATCC 29543 / DSM 1740 / CCUG 13145 / JCM 31913 / LMG 7466 / NCTC 11488 / FDC 602W</strain>
    </source>
</reference>
<accession>Q7MS57</accession>
<evidence type="ECO:0000313" key="4">
    <source>
        <dbReference type="Proteomes" id="UP000000422"/>
    </source>
</evidence>
<evidence type="ECO:0000259" key="2">
    <source>
        <dbReference type="SMART" id="SM00226"/>
    </source>
</evidence>
<proteinExistence type="predicted"/>
<evidence type="ECO:0000256" key="1">
    <source>
        <dbReference type="ARBA" id="ARBA00022849"/>
    </source>
</evidence>
<dbReference type="HOGENOM" id="CLU_071415_3_2_7"/>
<dbReference type="PANTHER" id="PTHR43428:SF1">
    <property type="entry name" value="ARSENATE REDUCTASE"/>
    <property type="match status" value="1"/>
</dbReference>
<protein>
    <submittedName>
        <fullName evidence="3">ARSC</fullName>
    </submittedName>
</protein>
<dbReference type="SUPFAM" id="SSF52788">
    <property type="entry name" value="Phosphotyrosine protein phosphatases I"/>
    <property type="match status" value="1"/>
</dbReference>
<keyword evidence="1" id="KW-0059">Arsenical resistance</keyword>
<keyword evidence="4" id="KW-1185">Reference proteome</keyword>
<name>Q7MS57_WOLSU</name>
<dbReference type="EMBL" id="BX571659">
    <property type="protein sequence ID" value="CAE09869.1"/>
    <property type="molecule type" value="Genomic_DNA"/>
</dbReference>
<sequence>MKKVLILCTGNSCRSILAEALINARYEGKIKAYSAGVRANGKVNPNAKQLLCQRGIWREEYHSKTLESVMGEEFDLVVSVCDHAKESCPLFPVPIERLHQSFPDPDGRPMEVFERVYESIERELLPKIAAKLGV</sequence>
<feature type="domain" description="Phosphotyrosine protein phosphatase I" evidence="2">
    <location>
        <begin position="2"/>
        <end position="130"/>
    </location>
</feature>
<dbReference type="InterPro" id="IPR023485">
    <property type="entry name" value="Ptyr_pPase"/>
</dbReference>
<organism evidence="4">
    <name type="scientific">Wolinella succinogenes (strain ATCC 29543 / DSM 1740 / CCUG 13145 / JCM 31913 / LMG 7466 / NCTC 11488 / FDC 602W)</name>
    <name type="common">Vibrio succinogenes</name>
    <dbReference type="NCBI Taxonomy" id="273121"/>
    <lineage>
        <taxon>Bacteria</taxon>
        <taxon>Pseudomonadati</taxon>
        <taxon>Campylobacterota</taxon>
        <taxon>Epsilonproteobacteria</taxon>
        <taxon>Campylobacterales</taxon>
        <taxon>Helicobacteraceae</taxon>
        <taxon>Wolinella</taxon>
    </lineage>
</organism>